<proteinExistence type="predicted"/>
<dbReference type="Pfam" id="PF00226">
    <property type="entry name" value="DnaJ"/>
    <property type="match status" value="1"/>
</dbReference>
<dbReference type="OrthoDB" id="445556at2759"/>
<feature type="region of interest" description="Disordered" evidence="1">
    <location>
        <begin position="152"/>
        <end position="171"/>
    </location>
</feature>
<protein>
    <recommendedName>
        <fullName evidence="2">J domain-containing protein</fullName>
    </recommendedName>
</protein>
<evidence type="ECO:0000313" key="3">
    <source>
        <dbReference type="EMBL" id="PHH79362.1"/>
    </source>
</evidence>
<keyword evidence="4" id="KW-1185">Reference proteome</keyword>
<evidence type="ECO:0000256" key="1">
    <source>
        <dbReference type="SAM" id="MobiDB-lite"/>
    </source>
</evidence>
<dbReference type="InterPro" id="IPR036869">
    <property type="entry name" value="J_dom_sf"/>
</dbReference>
<accession>A0A2C5ZI05</accession>
<dbReference type="PROSITE" id="PS50076">
    <property type="entry name" value="DNAJ_2"/>
    <property type="match status" value="1"/>
</dbReference>
<dbReference type="InterPro" id="IPR001623">
    <property type="entry name" value="DnaJ_domain"/>
</dbReference>
<dbReference type="EMBL" id="NJEU01000188">
    <property type="protein sequence ID" value="PHH79362.1"/>
    <property type="molecule type" value="Genomic_DNA"/>
</dbReference>
<gene>
    <name evidence="3" type="ORF">CDD82_2421</name>
</gene>
<reference evidence="3 4" key="1">
    <citation type="submission" date="2017-06" db="EMBL/GenBank/DDBJ databases">
        <title>Ant-infecting Ophiocordyceps genomes reveal a high diversity of potential behavioral manipulation genes and a possible major role for enterotoxins.</title>
        <authorList>
            <person name="De Bekker C."/>
            <person name="Evans H.C."/>
            <person name="Brachmann A."/>
            <person name="Hughes D.P."/>
        </authorList>
    </citation>
    <scope>NUCLEOTIDE SEQUENCE [LARGE SCALE GENOMIC DNA]</scope>
    <source>
        <strain evidence="3 4">1348a</strain>
    </source>
</reference>
<feature type="domain" description="J" evidence="2">
    <location>
        <begin position="73"/>
        <end position="150"/>
    </location>
</feature>
<evidence type="ECO:0000313" key="4">
    <source>
        <dbReference type="Proteomes" id="UP000224854"/>
    </source>
</evidence>
<dbReference type="PROSITE" id="PS00636">
    <property type="entry name" value="DNAJ_1"/>
    <property type="match status" value="1"/>
</dbReference>
<name>A0A2C5ZI05_9HYPO</name>
<dbReference type="Proteomes" id="UP000224854">
    <property type="component" value="Unassembled WGS sequence"/>
</dbReference>
<dbReference type="CDD" id="cd06257">
    <property type="entry name" value="DnaJ"/>
    <property type="match status" value="1"/>
</dbReference>
<dbReference type="AlphaFoldDB" id="A0A2C5ZI05"/>
<dbReference type="SMART" id="SM00271">
    <property type="entry name" value="DnaJ"/>
    <property type="match status" value="1"/>
</dbReference>
<sequence length="294" mass="32876">MMGRVSACCCCGEWPATRHVSLASLLRRNIEQDAASTYPSKYAWRYTWRSASTHSRGSADNGPPAWPRDPHPTPYQILGMHKGAPYTKSRFYQLVKLYHPDTQNHGSSSSSPSNQPSISRATRLERYHLVVAANDILSDPEKRRLYDNHDIGWSDHSAASAGRPGDPQYKPRPTVYNNATWEDWERWHQAQKGHQAQSPPLYMSNGTFAAVVVMMCMIGALAQANRAERSGISMIHATNASNDAIGKEMLRKTISSVGLTKDQRVDSFLRDRENVAYSYKPENCHDGPQSGKNA</sequence>
<dbReference type="InterPro" id="IPR018253">
    <property type="entry name" value="DnaJ_domain_CS"/>
</dbReference>
<evidence type="ECO:0000259" key="2">
    <source>
        <dbReference type="PROSITE" id="PS50076"/>
    </source>
</evidence>
<organism evidence="3 4">
    <name type="scientific">Ophiocordyceps australis</name>
    <dbReference type="NCBI Taxonomy" id="1399860"/>
    <lineage>
        <taxon>Eukaryota</taxon>
        <taxon>Fungi</taxon>
        <taxon>Dikarya</taxon>
        <taxon>Ascomycota</taxon>
        <taxon>Pezizomycotina</taxon>
        <taxon>Sordariomycetes</taxon>
        <taxon>Hypocreomycetidae</taxon>
        <taxon>Hypocreales</taxon>
        <taxon>Ophiocordycipitaceae</taxon>
        <taxon>Ophiocordyceps</taxon>
    </lineage>
</organism>
<dbReference type="SUPFAM" id="SSF46565">
    <property type="entry name" value="Chaperone J-domain"/>
    <property type="match status" value="1"/>
</dbReference>
<feature type="region of interest" description="Disordered" evidence="1">
    <location>
        <begin position="53"/>
        <end position="73"/>
    </location>
</feature>
<comment type="caution">
    <text evidence="3">The sequence shown here is derived from an EMBL/GenBank/DDBJ whole genome shotgun (WGS) entry which is preliminary data.</text>
</comment>
<dbReference type="Gene3D" id="1.10.287.110">
    <property type="entry name" value="DnaJ domain"/>
    <property type="match status" value="1"/>
</dbReference>